<evidence type="ECO:0000256" key="5">
    <source>
        <dbReference type="ARBA" id="ARBA00022741"/>
    </source>
</evidence>
<evidence type="ECO:0000259" key="11">
    <source>
        <dbReference type="PROSITE" id="PS51278"/>
    </source>
</evidence>
<dbReference type="PANTHER" id="PTHR11772:SF23">
    <property type="entry name" value="ASPARAGINE SYNTHETASE [GLUTAMINE-HYDROLYZING]"/>
    <property type="match status" value="1"/>
</dbReference>
<dbReference type="AlphaFoldDB" id="A0A6C0IIH8"/>
<dbReference type="Pfam" id="PF00733">
    <property type="entry name" value="Asn_synthase"/>
    <property type="match status" value="2"/>
</dbReference>
<dbReference type="PANTHER" id="PTHR11772">
    <property type="entry name" value="ASPARAGINE SYNTHETASE"/>
    <property type="match status" value="1"/>
</dbReference>
<comment type="catalytic activity">
    <reaction evidence="10">
        <text>L-aspartate + L-glutamine + ATP + H2O = L-asparagine + L-glutamate + AMP + diphosphate + H(+)</text>
        <dbReference type="Rhea" id="RHEA:12228"/>
        <dbReference type="ChEBI" id="CHEBI:15377"/>
        <dbReference type="ChEBI" id="CHEBI:15378"/>
        <dbReference type="ChEBI" id="CHEBI:29985"/>
        <dbReference type="ChEBI" id="CHEBI:29991"/>
        <dbReference type="ChEBI" id="CHEBI:30616"/>
        <dbReference type="ChEBI" id="CHEBI:33019"/>
        <dbReference type="ChEBI" id="CHEBI:58048"/>
        <dbReference type="ChEBI" id="CHEBI:58359"/>
        <dbReference type="ChEBI" id="CHEBI:456215"/>
        <dbReference type="EC" id="6.3.5.4"/>
    </reaction>
</comment>
<reference evidence="12" key="1">
    <citation type="journal article" date="2020" name="Nature">
        <title>Giant virus diversity and host interactions through global metagenomics.</title>
        <authorList>
            <person name="Schulz F."/>
            <person name="Roux S."/>
            <person name="Paez-Espino D."/>
            <person name="Jungbluth S."/>
            <person name="Walsh D.A."/>
            <person name="Denef V.J."/>
            <person name="McMahon K.D."/>
            <person name="Konstantinidis K.T."/>
            <person name="Eloe-Fadrosh E.A."/>
            <person name="Kyrpides N.C."/>
            <person name="Woyke T."/>
        </authorList>
    </citation>
    <scope>NUCLEOTIDE SEQUENCE</scope>
    <source>
        <strain evidence="12">GVMAG-M-3300023210-19</strain>
    </source>
</reference>
<dbReference type="GO" id="GO:0006529">
    <property type="term" value="P:asparagine biosynthetic process"/>
    <property type="evidence" value="ECO:0007669"/>
    <property type="project" value="UniProtKB-KW"/>
</dbReference>
<evidence type="ECO:0000256" key="2">
    <source>
        <dbReference type="ARBA" id="ARBA00012737"/>
    </source>
</evidence>
<dbReference type="EMBL" id="MN740199">
    <property type="protein sequence ID" value="QHT93031.1"/>
    <property type="molecule type" value="Genomic_DNA"/>
</dbReference>
<dbReference type="Gene3D" id="3.60.20.10">
    <property type="entry name" value="Glutamine Phosphoribosylpyrophosphate, subunit 1, domain 1"/>
    <property type="match status" value="1"/>
</dbReference>
<dbReference type="InterPro" id="IPR033738">
    <property type="entry name" value="AsnB_N"/>
</dbReference>
<dbReference type="CDD" id="cd00712">
    <property type="entry name" value="AsnB"/>
    <property type="match status" value="1"/>
</dbReference>
<dbReference type="PROSITE" id="PS51278">
    <property type="entry name" value="GATASE_TYPE_2"/>
    <property type="match status" value="1"/>
</dbReference>
<sequence>MCGIFAVLNNNDLIITKDIMKDAFKKGEHRGPEYSTLNSISIKTIMGFHRLAINGLDEVSHQPINIGNITLICNGEIYNYKQLYTLLPEYVSPTTNSDCEVIIHLYKAFGMDTTLQLLDGVFSFVLIDQLLGKNATKLYVARDPYGIRPLFIMNNTNSSDSDSVIAFASEMKSLKPIQDEINEYYTNKRDEILMDNPRANLKNKYKQYQIQPFKPGSYQVYKLPFHVSPHWKLEKQVKYNTFAFNTNVFTKKYDFDHIMVNIQTYFKEAVFKRCIAADRPIACLLSGGLDSSLVTALVNEYHKMNNLPQLETYSIGMEGSEDLKYAQQVADYLGTKHTQVTVSEEEFVDAIPKVIYDIESYDTTTVRASVGNWLIAKYISEHSEAKVIFNGDGADELMGGYLYMKHAGNCVEFDKECKRLLTNIHQFDVLRSDRCISSHGLEPRTPFLDRTWVNYYLSLPFTLRYSKDDQEKYLIRKAFSEEYFNNREGISLLPPSILWRRKEAFSDGVANEKTTTREIIYKHIHSLDSHAQFVSLFNDPNIDNKENILKLVKAVPETKHLTHLLPETLEQFYYRYIFEIHYKGCGKAIPYFWMPNYVKAQDSSARSLDIYKEDVETDYAVLPNAPDDFA</sequence>
<keyword evidence="3" id="KW-0436">Ligase</keyword>
<dbReference type="CDD" id="cd01991">
    <property type="entry name" value="Asn_synthase_B_C"/>
    <property type="match status" value="1"/>
</dbReference>
<protein>
    <recommendedName>
        <fullName evidence="2">asparagine synthase (glutamine-hydrolyzing)</fullName>
        <ecNumber evidence="2">6.3.5.4</ecNumber>
    </recommendedName>
    <alternativeName>
        <fullName evidence="9">Glutamine-dependent asparagine synthetase</fullName>
    </alternativeName>
</protein>
<dbReference type="GO" id="GO:0004066">
    <property type="term" value="F:asparagine synthase (glutamine-hydrolyzing) activity"/>
    <property type="evidence" value="ECO:0007669"/>
    <property type="project" value="UniProtKB-EC"/>
</dbReference>
<evidence type="ECO:0000256" key="4">
    <source>
        <dbReference type="ARBA" id="ARBA00022605"/>
    </source>
</evidence>
<dbReference type="GO" id="GO:0005829">
    <property type="term" value="C:cytosol"/>
    <property type="evidence" value="ECO:0007669"/>
    <property type="project" value="TreeGrafter"/>
</dbReference>
<dbReference type="InterPro" id="IPR017932">
    <property type="entry name" value="GATase_2_dom"/>
</dbReference>
<dbReference type="InterPro" id="IPR014729">
    <property type="entry name" value="Rossmann-like_a/b/a_fold"/>
</dbReference>
<dbReference type="PIRSF" id="PIRSF001589">
    <property type="entry name" value="Asn_synthetase_glu-h"/>
    <property type="match status" value="1"/>
</dbReference>
<keyword evidence="6" id="KW-0067">ATP-binding</keyword>
<evidence type="ECO:0000256" key="7">
    <source>
        <dbReference type="ARBA" id="ARBA00022888"/>
    </source>
</evidence>
<keyword evidence="7" id="KW-0061">Asparagine biosynthesis</keyword>
<evidence type="ECO:0000256" key="8">
    <source>
        <dbReference type="ARBA" id="ARBA00022962"/>
    </source>
</evidence>
<name>A0A6C0IIH8_9ZZZZ</name>
<comment type="pathway">
    <text evidence="1">Amino-acid biosynthesis; L-asparagine biosynthesis; L-asparagine from L-aspartate (L-Gln route): step 1/1.</text>
</comment>
<dbReference type="InterPro" id="IPR029055">
    <property type="entry name" value="Ntn_hydrolases_N"/>
</dbReference>
<dbReference type="InterPro" id="IPR006426">
    <property type="entry name" value="Asn_synth_AEB"/>
</dbReference>
<evidence type="ECO:0000256" key="10">
    <source>
        <dbReference type="ARBA" id="ARBA00048741"/>
    </source>
</evidence>
<evidence type="ECO:0000256" key="6">
    <source>
        <dbReference type="ARBA" id="ARBA00022840"/>
    </source>
</evidence>
<evidence type="ECO:0000313" key="12">
    <source>
        <dbReference type="EMBL" id="QHT93031.1"/>
    </source>
</evidence>
<dbReference type="Pfam" id="PF13537">
    <property type="entry name" value="GATase_7"/>
    <property type="match status" value="1"/>
</dbReference>
<proteinExistence type="predicted"/>
<keyword evidence="4" id="KW-0028">Amino-acid biosynthesis</keyword>
<organism evidence="12">
    <name type="scientific">viral metagenome</name>
    <dbReference type="NCBI Taxonomy" id="1070528"/>
    <lineage>
        <taxon>unclassified sequences</taxon>
        <taxon>metagenomes</taxon>
        <taxon>organismal metagenomes</taxon>
    </lineage>
</organism>
<dbReference type="SUPFAM" id="SSF52402">
    <property type="entry name" value="Adenine nucleotide alpha hydrolases-like"/>
    <property type="match status" value="1"/>
</dbReference>
<keyword evidence="8" id="KW-0315">Glutamine amidotransferase</keyword>
<feature type="domain" description="Glutamine amidotransferase type-2" evidence="11">
    <location>
        <begin position="2"/>
        <end position="224"/>
    </location>
</feature>
<accession>A0A6C0IIH8</accession>
<evidence type="ECO:0000256" key="9">
    <source>
        <dbReference type="ARBA" id="ARBA00030234"/>
    </source>
</evidence>
<dbReference type="NCBIfam" id="TIGR01536">
    <property type="entry name" value="asn_synth_AEB"/>
    <property type="match status" value="1"/>
</dbReference>
<evidence type="ECO:0000256" key="1">
    <source>
        <dbReference type="ARBA" id="ARBA00005187"/>
    </source>
</evidence>
<keyword evidence="5" id="KW-0547">Nucleotide-binding</keyword>
<evidence type="ECO:0000256" key="3">
    <source>
        <dbReference type="ARBA" id="ARBA00022598"/>
    </source>
</evidence>
<dbReference type="GO" id="GO:0005524">
    <property type="term" value="F:ATP binding"/>
    <property type="evidence" value="ECO:0007669"/>
    <property type="project" value="UniProtKB-KW"/>
</dbReference>
<dbReference type="InterPro" id="IPR001962">
    <property type="entry name" value="Asn_synthase"/>
</dbReference>
<dbReference type="SUPFAM" id="SSF56235">
    <property type="entry name" value="N-terminal nucleophile aminohydrolases (Ntn hydrolases)"/>
    <property type="match status" value="1"/>
</dbReference>
<dbReference type="InterPro" id="IPR050795">
    <property type="entry name" value="Asn_Synthetase"/>
</dbReference>
<dbReference type="Gene3D" id="3.40.50.620">
    <property type="entry name" value="HUPs"/>
    <property type="match status" value="1"/>
</dbReference>
<dbReference type="EC" id="6.3.5.4" evidence="2"/>